<sequence length="215" mass="25488">MNKLVLPTHPENIIPMENYMKGNFRFLGVKTPERRTLSKPLLKASRSWSEALILEQVNGYWQRPEREYQLIAMDILVHNYRRLGAQTLDEISQFVDDHPWWDSIDTLRKIIGLILRHQPEIWAYWSQYYLTHDSFWGRRIAITLQLQFKEKTDLVYLSTAIENDIQTDEFFIQKAIGWALREYAKTDAQWVTTFIAQHPLLSNLAVREATKNLSH</sequence>
<dbReference type="Gene3D" id="1.25.40.290">
    <property type="entry name" value="ARM repeat domains"/>
    <property type="match status" value="1"/>
</dbReference>
<organism evidence="1 2">
    <name type="scientific">Weissella diestrammenae</name>
    <dbReference type="NCBI Taxonomy" id="1162633"/>
    <lineage>
        <taxon>Bacteria</taxon>
        <taxon>Bacillati</taxon>
        <taxon>Bacillota</taxon>
        <taxon>Bacilli</taxon>
        <taxon>Lactobacillales</taxon>
        <taxon>Lactobacillaceae</taxon>
        <taxon>Weissella</taxon>
    </lineage>
</organism>
<dbReference type="InterPro" id="IPR016024">
    <property type="entry name" value="ARM-type_fold"/>
</dbReference>
<dbReference type="Gene3D" id="1.20.1660.10">
    <property type="entry name" value="Hypothetical protein (EF3068)"/>
    <property type="match status" value="1"/>
</dbReference>
<protein>
    <submittedName>
        <fullName evidence="1">DNA alkylation repair protein</fullName>
    </submittedName>
</protein>
<evidence type="ECO:0000313" key="2">
    <source>
        <dbReference type="Proteomes" id="UP000515800"/>
    </source>
</evidence>
<name>A0A7G9T4L5_9LACO</name>
<accession>A0A7G9T4L5</accession>
<dbReference type="Pfam" id="PF08713">
    <property type="entry name" value="DNA_alkylation"/>
    <property type="match status" value="1"/>
</dbReference>
<dbReference type="PANTHER" id="PTHR34070">
    <property type="entry name" value="ARMADILLO-TYPE FOLD"/>
    <property type="match status" value="1"/>
</dbReference>
<dbReference type="EMBL" id="CP060724">
    <property type="protein sequence ID" value="QNN75040.1"/>
    <property type="molecule type" value="Genomic_DNA"/>
</dbReference>
<dbReference type="CDD" id="cd07064">
    <property type="entry name" value="AlkD_like_1"/>
    <property type="match status" value="1"/>
</dbReference>
<dbReference type="Proteomes" id="UP000515800">
    <property type="component" value="Chromosome"/>
</dbReference>
<dbReference type="SUPFAM" id="SSF48371">
    <property type="entry name" value="ARM repeat"/>
    <property type="match status" value="1"/>
</dbReference>
<dbReference type="RefSeq" id="WP_187528875.1">
    <property type="nucleotide sequence ID" value="NZ_CP060724.1"/>
</dbReference>
<dbReference type="KEGG" id="wdi:H9L19_06555"/>
<dbReference type="PANTHER" id="PTHR34070:SF1">
    <property type="entry name" value="DNA ALKYLATION REPAIR PROTEIN"/>
    <property type="match status" value="1"/>
</dbReference>
<proteinExistence type="predicted"/>
<reference evidence="1 2" key="1">
    <citation type="submission" date="2020-08" db="EMBL/GenBank/DDBJ databases">
        <title>Genome sequence of Weissella diestrammenae KACC 16890T.</title>
        <authorList>
            <person name="Hyun D.-W."/>
            <person name="Bae J.-W."/>
        </authorList>
    </citation>
    <scope>NUCLEOTIDE SEQUENCE [LARGE SCALE GENOMIC DNA]</scope>
    <source>
        <strain evidence="1 2">KACC 16890</strain>
    </source>
</reference>
<keyword evidence="2" id="KW-1185">Reference proteome</keyword>
<evidence type="ECO:0000313" key="1">
    <source>
        <dbReference type="EMBL" id="QNN75040.1"/>
    </source>
</evidence>
<dbReference type="InterPro" id="IPR014825">
    <property type="entry name" value="DNA_alkylation"/>
</dbReference>
<gene>
    <name evidence="1" type="ORF">H9L19_06555</name>
</gene>
<dbReference type="AlphaFoldDB" id="A0A7G9T4L5"/>